<evidence type="ECO:0000313" key="5">
    <source>
        <dbReference type="EMBL" id="CAB9493385.1"/>
    </source>
</evidence>
<feature type="active site" evidence="3">
    <location>
        <position position="427"/>
    </location>
</feature>
<sequence length="452" mass="49766">MNWKIRCTPKLMMIGSEHNNRRLKEPCVLAVQKYVTSLKLVALHFARKSRALLGLLASLLVTFHCQVTASEIEQKESLIVEKQIFEMPYFTTFGGKQIKNVKVGWEAYGTLDDTKSNVILITHYFSGSSHAAGKYNENDSAGGYWDSIIGPGKAIDTDRFYVISVDTLVNLNAYDPKIITTGPASINPDTGKPYGLDFPVVTIRDFVNVQKALLESLGISKLYAVIGPSMGSMQAIDWASAYPDWVERMISVIGAGQSDAWTTAALEHWATPITLDKNWNNGNYTKQKAPLDGLAASLMLITQNALTPSFFNEQGNTLDFKNVESAPLNDIRQSHSIVSWLRERAEARAQKMDANHLLYLVRACQLFVAGHKGSLKQGLASIEAETLFIPAKTDLLLMPYLSQGAHQALISTDIDSTLVTLDGKLGHLEGVTNISAQAEAIRQFLENDKAAL</sequence>
<dbReference type="GO" id="GO:0009086">
    <property type="term" value="P:methionine biosynthetic process"/>
    <property type="evidence" value="ECO:0007669"/>
    <property type="project" value="TreeGrafter"/>
</dbReference>
<evidence type="ECO:0000256" key="1">
    <source>
        <dbReference type="ARBA" id="ARBA00022679"/>
    </source>
</evidence>
<feature type="active site" evidence="2 3">
    <location>
        <position position="394"/>
    </location>
</feature>
<comment type="subcellular location">
    <subcellularLocation>
        <location evidence="2">Cytoplasm</location>
    </subcellularLocation>
</comment>
<dbReference type="EC" id="2.3.1.-" evidence="2"/>
<dbReference type="SUPFAM" id="SSF53474">
    <property type="entry name" value="alpha/beta-Hydrolases"/>
    <property type="match status" value="1"/>
</dbReference>
<dbReference type="InterPro" id="IPR008220">
    <property type="entry name" value="HAT_MetX-like"/>
</dbReference>
<evidence type="ECO:0000313" key="6">
    <source>
        <dbReference type="Proteomes" id="UP000509458"/>
    </source>
</evidence>
<dbReference type="PANTHER" id="PTHR32268:SF11">
    <property type="entry name" value="HOMOSERINE O-ACETYLTRANSFERASE"/>
    <property type="match status" value="1"/>
</dbReference>
<comment type="caution">
    <text evidence="2">Lacks conserved residue(s) required for the propagation of feature annotation.</text>
</comment>
<reference evidence="5 6" key="1">
    <citation type="submission" date="2020-06" db="EMBL/GenBank/DDBJ databases">
        <authorList>
            <person name="Duchaud E."/>
        </authorList>
    </citation>
    <scope>NUCLEOTIDE SEQUENCE [LARGE SCALE GENOMIC DNA]</scope>
    <source>
        <strain evidence="5">Alteromonas fortis</strain>
    </source>
</reference>
<dbReference type="RefSeq" id="WP_420000781.1">
    <property type="nucleotide sequence ID" value="NZ_LR812090.1"/>
</dbReference>
<dbReference type="HAMAP" id="MF_00296">
    <property type="entry name" value="MetX_acyltransf"/>
    <property type="match status" value="1"/>
</dbReference>
<dbReference type="PANTHER" id="PTHR32268">
    <property type="entry name" value="HOMOSERINE O-ACETYLTRANSFERASE"/>
    <property type="match status" value="1"/>
</dbReference>
<dbReference type="NCBIfam" id="NF005262">
    <property type="entry name" value="PRK06765.1"/>
    <property type="match status" value="1"/>
</dbReference>
<evidence type="ECO:0000256" key="3">
    <source>
        <dbReference type="PIRSR" id="PIRSR000443-1"/>
    </source>
</evidence>
<dbReference type="InterPro" id="IPR029058">
    <property type="entry name" value="AB_hydrolase_fold"/>
</dbReference>
<proteinExistence type="inferred from homology"/>
<dbReference type="GO" id="GO:0009092">
    <property type="term" value="P:homoserine metabolic process"/>
    <property type="evidence" value="ECO:0007669"/>
    <property type="project" value="TreeGrafter"/>
</dbReference>
<keyword evidence="2" id="KW-0963">Cytoplasm</keyword>
<protein>
    <recommendedName>
        <fullName evidence="2">Probable acyltransferase</fullName>
        <ecNumber evidence="2">2.3.1.-</ecNumber>
    </recommendedName>
</protein>
<gene>
    <name evidence="5" type="ORF">ALFOR1_30295</name>
</gene>
<keyword evidence="1 2" id="KW-0808">Transferase</keyword>
<name>A0A6T9Y066_ALTMA</name>
<dbReference type="Pfam" id="PF00561">
    <property type="entry name" value="Abhydrolase_1"/>
    <property type="match status" value="1"/>
</dbReference>
<dbReference type="EMBL" id="LR812090">
    <property type="protein sequence ID" value="CAB9493385.1"/>
    <property type="molecule type" value="Genomic_DNA"/>
</dbReference>
<dbReference type="Gene3D" id="3.40.50.1820">
    <property type="entry name" value="alpha/beta hydrolase"/>
    <property type="match status" value="1"/>
</dbReference>
<dbReference type="GO" id="GO:0004414">
    <property type="term" value="F:homoserine O-acetyltransferase activity"/>
    <property type="evidence" value="ECO:0007669"/>
    <property type="project" value="TreeGrafter"/>
</dbReference>
<dbReference type="AlphaFoldDB" id="A0A6T9Y066"/>
<evidence type="ECO:0000259" key="4">
    <source>
        <dbReference type="Pfam" id="PF00561"/>
    </source>
</evidence>
<keyword evidence="2" id="KW-0028">Amino-acid biosynthesis</keyword>
<dbReference type="InterPro" id="IPR000073">
    <property type="entry name" value="AB_hydrolase_1"/>
</dbReference>
<feature type="active site" description="Nucleophile" evidence="3">
    <location>
        <position position="229"/>
    </location>
</feature>
<organism evidence="5 6">
    <name type="scientific">Alteromonas macleodii</name>
    <name type="common">Pseudoalteromonas macleodii</name>
    <dbReference type="NCBI Taxonomy" id="28108"/>
    <lineage>
        <taxon>Bacteria</taxon>
        <taxon>Pseudomonadati</taxon>
        <taxon>Pseudomonadota</taxon>
        <taxon>Gammaproteobacteria</taxon>
        <taxon>Alteromonadales</taxon>
        <taxon>Alteromonadaceae</taxon>
        <taxon>Alteromonas/Salinimonas group</taxon>
        <taxon>Alteromonas</taxon>
    </lineage>
</organism>
<accession>A0A6T9Y066</accession>
<dbReference type="PIRSF" id="PIRSF000443">
    <property type="entry name" value="Homoser_Ac_trans"/>
    <property type="match status" value="1"/>
</dbReference>
<dbReference type="GO" id="GO:0005737">
    <property type="term" value="C:cytoplasm"/>
    <property type="evidence" value="ECO:0007669"/>
    <property type="project" value="UniProtKB-SubCell"/>
</dbReference>
<comment type="subunit">
    <text evidence="2">Homodimer.</text>
</comment>
<comment type="similarity">
    <text evidence="2">Belongs to the AB hydrolase superfamily. MetX family.</text>
</comment>
<evidence type="ECO:0000256" key="2">
    <source>
        <dbReference type="HAMAP-Rule" id="MF_00296"/>
    </source>
</evidence>
<dbReference type="Proteomes" id="UP000509458">
    <property type="component" value="Chromosome"/>
</dbReference>
<dbReference type="Gene3D" id="1.10.1740.110">
    <property type="match status" value="1"/>
</dbReference>
<keyword evidence="2 5" id="KW-0012">Acyltransferase</keyword>
<feature type="domain" description="AB hydrolase-1" evidence="4">
    <location>
        <begin position="197"/>
        <end position="293"/>
    </location>
</feature>